<feature type="chain" id="PRO_5003122604" description="Gnk2-homologous domain-containing protein" evidence="8">
    <location>
        <begin position="19"/>
        <end position="225"/>
    </location>
</feature>
<dbReference type="GO" id="GO:0005537">
    <property type="term" value="F:D-mannose binding"/>
    <property type="evidence" value="ECO:0007669"/>
    <property type="project" value="UniProtKB-KW"/>
</dbReference>
<keyword evidence="4" id="KW-0611">Plant defense</keyword>
<evidence type="ECO:0000256" key="8">
    <source>
        <dbReference type="SAM" id="SignalP"/>
    </source>
</evidence>
<keyword evidence="8" id="KW-0732">Signal</keyword>
<feature type="domain" description="Gnk2-homologous" evidence="9">
    <location>
        <begin position="25"/>
        <end position="127"/>
    </location>
</feature>
<evidence type="ECO:0000313" key="10">
    <source>
        <dbReference type="EMBL" id="EFJ17937.1"/>
    </source>
</evidence>
<dbReference type="CDD" id="cd23509">
    <property type="entry name" value="Gnk2-like"/>
    <property type="match status" value="2"/>
</dbReference>
<keyword evidence="1" id="KW-0929">Antimicrobial</keyword>
<evidence type="ECO:0000256" key="3">
    <source>
        <dbReference type="ARBA" id="ARBA00022734"/>
    </source>
</evidence>
<dbReference type="Proteomes" id="UP000001514">
    <property type="component" value="Unassembled WGS sequence"/>
</dbReference>
<keyword evidence="11" id="KW-1185">Reference proteome</keyword>
<dbReference type="GO" id="GO:0042742">
    <property type="term" value="P:defense response to bacterium"/>
    <property type="evidence" value="ECO:0007669"/>
    <property type="project" value="UniProtKB-KW"/>
</dbReference>
<dbReference type="eggNOG" id="ENOG502QUWZ">
    <property type="taxonomic scope" value="Eukaryota"/>
</dbReference>
<organism evidence="11">
    <name type="scientific">Selaginella moellendorffii</name>
    <name type="common">Spikemoss</name>
    <dbReference type="NCBI Taxonomy" id="88036"/>
    <lineage>
        <taxon>Eukaryota</taxon>
        <taxon>Viridiplantae</taxon>
        <taxon>Streptophyta</taxon>
        <taxon>Embryophyta</taxon>
        <taxon>Tracheophyta</taxon>
        <taxon>Lycopodiopsida</taxon>
        <taxon>Selaginellales</taxon>
        <taxon>Selaginellaceae</taxon>
        <taxon>Selaginella</taxon>
    </lineage>
</organism>
<dbReference type="PANTHER" id="PTHR32080:SF54">
    <property type="entry name" value="GNK2-HOMOLOGOUS DOMAIN-CONTAINING PROTEIN"/>
    <property type="match status" value="1"/>
</dbReference>
<name>D8SCY6_SELML</name>
<dbReference type="OMA" id="LGMAQCT"/>
<dbReference type="Gene3D" id="3.30.430.20">
    <property type="entry name" value="Gnk2 domain, C-X8-C-X2-C motif"/>
    <property type="match status" value="2"/>
</dbReference>
<dbReference type="HOGENOM" id="CLU_000288_35_0_1"/>
<evidence type="ECO:0000256" key="7">
    <source>
        <dbReference type="ARBA" id="ARBA00023157"/>
    </source>
</evidence>
<keyword evidence="5" id="KW-0044">Antibiotic</keyword>
<evidence type="ECO:0000256" key="4">
    <source>
        <dbReference type="ARBA" id="ARBA00022821"/>
    </source>
</evidence>
<dbReference type="Gramene" id="EFJ17937">
    <property type="protein sequence ID" value="EFJ17937"/>
    <property type="gene ID" value="SELMODRAFT_113941"/>
</dbReference>
<evidence type="ECO:0000313" key="11">
    <source>
        <dbReference type="Proteomes" id="UP000001514"/>
    </source>
</evidence>
<evidence type="ECO:0000259" key="9">
    <source>
        <dbReference type="PROSITE" id="PS51473"/>
    </source>
</evidence>
<keyword evidence="6" id="KW-0465">Mannose-binding</keyword>
<dbReference type="EMBL" id="GL377612">
    <property type="protein sequence ID" value="EFJ17937.1"/>
    <property type="molecule type" value="Genomic_DNA"/>
</dbReference>
<dbReference type="Pfam" id="PF01657">
    <property type="entry name" value="Stress-antifung"/>
    <property type="match status" value="2"/>
</dbReference>
<dbReference type="InterPro" id="IPR051378">
    <property type="entry name" value="Cell2Cell_Antifungal"/>
</dbReference>
<dbReference type="PROSITE" id="PS51473">
    <property type="entry name" value="GNK2"/>
    <property type="match status" value="2"/>
</dbReference>
<evidence type="ECO:0000256" key="2">
    <source>
        <dbReference type="ARBA" id="ARBA00022577"/>
    </source>
</evidence>
<dbReference type="InterPro" id="IPR038408">
    <property type="entry name" value="GNK2_sf"/>
</dbReference>
<accession>D8SCY6</accession>
<feature type="domain" description="Gnk2-homologous" evidence="9">
    <location>
        <begin position="131"/>
        <end position="225"/>
    </location>
</feature>
<keyword evidence="3" id="KW-0430">Lectin</keyword>
<protein>
    <recommendedName>
        <fullName evidence="9">Gnk2-homologous domain-containing protein</fullName>
    </recommendedName>
</protein>
<evidence type="ECO:0000256" key="1">
    <source>
        <dbReference type="ARBA" id="ARBA00022529"/>
    </source>
</evidence>
<dbReference type="AlphaFoldDB" id="D8SCY6"/>
<dbReference type="KEGG" id="smo:SELMODRAFT_113941"/>
<proteinExistence type="predicted"/>
<feature type="non-terminal residue" evidence="10">
    <location>
        <position position="225"/>
    </location>
</feature>
<dbReference type="GO" id="GO:0050832">
    <property type="term" value="P:defense response to fungus"/>
    <property type="evidence" value="ECO:0007669"/>
    <property type="project" value="UniProtKB-KW"/>
</dbReference>
<dbReference type="InParanoid" id="D8SCY6"/>
<feature type="signal peptide" evidence="8">
    <location>
        <begin position="1"/>
        <end position="18"/>
    </location>
</feature>
<gene>
    <name evidence="10" type="ORF">SELMODRAFT_113941</name>
</gene>
<dbReference type="PANTHER" id="PTHR32080">
    <property type="entry name" value="ANTIFUNGAL PROTEIN GINKBILOBIN-2-LIKE"/>
    <property type="match status" value="1"/>
</dbReference>
<keyword evidence="2" id="KW-0295">Fungicide</keyword>
<dbReference type="FunCoup" id="D8SCY6">
    <property type="interactions" value="36"/>
</dbReference>
<keyword evidence="7" id="KW-1015">Disulfide bond</keyword>
<dbReference type="InterPro" id="IPR002902">
    <property type="entry name" value="GNK2"/>
</dbReference>
<evidence type="ECO:0000256" key="5">
    <source>
        <dbReference type="ARBA" id="ARBA00023022"/>
    </source>
</evidence>
<reference evidence="10 11" key="1">
    <citation type="journal article" date="2011" name="Science">
        <title>The Selaginella genome identifies genetic changes associated with the evolution of vascular plants.</title>
        <authorList>
            <person name="Banks J.A."/>
            <person name="Nishiyama T."/>
            <person name="Hasebe M."/>
            <person name="Bowman J.L."/>
            <person name="Gribskov M."/>
            <person name="dePamphilis C."/>
            <person name="Albert V.A."/>
            <person name="Aono N."/>
            <person name="Aoyama T."/>
            <person name="Ambrose B.A."/>
            <person name="Ashton N.W."/>
            <person name="Axtell M.J."/>
            <person name="Barker E."/>
            <person name="Barker M.S."/>
            <person name="Bennetzen J.L."/>
            <person name="Bonawitz N.D."/>
            <person name="Chapple C."/>
            <person name="Cheng C."/>
            <person name="Correa L.G."/>
            <person name="Dacre M."/>
            <person name="DeBarry J."/>
            <person name="Dreyer I."/>
            <person name="Elias M."/>
            <person name="Engstrom E.M."/>
            <person name="Estelle M."/>
            <person name="Feng L."/>
            <person name="Finet C."/>
            <person name="Floyd S.K."/>
            <person name="Frommer W.B."/>
            <person name="Fujita T."/>
            <person name="Gramzow L."/>
            <person name="Gutensohn M."/>
            <person name="Harholt J."/>
            <person name="Hattori M."/>
            <person name="Heyl A."/>
            <person name="Hirai T."/>
            <person name="Hiwatashi Y."/>
            <person name="Ishikawa M."/>
            <person name="Iwata M."/>
            <person name="Karol K.G."/>
            <person name="Koehler B."/>
            <person name="Kolukisaoglu U."/>
            <person name="Kubo M."/>
            <person name="Kurata T."/>
            <person name="Lalonde S."/>
            <person name="Li K."/>
            <person name="Li Y."/>
            <person name="Litt A."/>
            <person name="Lyons E."/>
            <person name="Manning G."/>
            <person name="Maruyama T."/>
            <person name="Michael T.P."/>
            <person name="Mikami K."/>
            <person name="Miyazaki S."/>
            <person name="Morinaga S."/>
            <person name="Murata T."/>
            <person name="Mueller-Roeber B."/>
            <person name="Nelson D.R."/>
            <person name="Obara M."/>
            <person name="Oguri Y."/>
            <person name="Olmstead R.G."/>
            <person name="Onodera N."/>
            <person name="Petersen B.L."/>
            <person name="Pils B."/>
            <person name="Prigge M."/>
            <person name="Rensing S.A."/>
            <person name="Riano-Pachon D.M."/>
            <person name="Roberts A.W."/>
            <person name="Sato Y."/>
            <person name="Scheller H.V."/>
            <person name="Schulz B."/>
            <person name="Schulz C."/>
            <person name="Shakirov E.V."/>
            <person name="Shibagaki N."/>
            <person name="Shinohara N."/>
            <person name="Shippen D.E."/>
            <person name="Soerensen I."/>
            <person name="Sotooka R."/>
            <person name="Sugimoto N."/>
            <person name="Sugita M."/>
            <person name="Sumikawa N."/>
            <person name="Tanurdzic M."/>
            <person name="Theissen G."/>
            <person name="Ulvskov P."/>
            <person name="Wakazuki S."/>
            <person name="Weng J.K."/>
            <person name="Willats W.W."/>
            <person name="Wipf D."/>
            <person name="Wolf P.G."/>
            <person name="Yang L."/>
            <person name="Zimmer A.D."/>
            <person name="Zhu Q."/>
            <person name="Mitros T."/>
            <person name="Hellsten U."/>
            <person name="Loque D."/>
            <person name="Otillar R."/>
            <person name="Salamov A."/>
            <person name="Schmutz J."/>
            <person name="Shapiro H."/>
            <person name="Lindquist E."/>
            <person name="Lucas S."/>
            <person name="Rokhsar D."/>
            <person name="Grigoriev I.V."/>
        </authorList>
    </citation>
    <scope>NUCLEOTIDE SEQUENCE [LARGE SCALE GENOMIC DNA]</scope>
</reference>
<dbReference type="GO" id="GO:0031640">
    <property type="term" value="P:killing of cells of another organism"/>
    <property type="evidence" value="ECO:0007669"/>
    <property type="project" value="UniProtKB-KW"/>
</dbReference>
<evidence type="ECO:0000256" key="6">
    <source>
        <dbReference type="ARBA" id="ARBA00023035"/>
    </source>
</evidence>
<sequence>MVFFHISLFLTLSIASNAAPVPAPIEYSCWSCGEEKFTNGSSYSTALDNLLATLITNAPVTGFFQSSVQSAELTLYGLLQCRQDMSRDSCDQCARDIGQAVKSRCSSSLGAKIQLYGCFLRYENHPFFSVLDESLLCLNCSSIASSPGYDDNLKSALATLSRRGSSFTATVGSGKSQVFVLGECRGDLSSQQCDSCVRVAMRNMTDRCIGNTSGSILLNSCYTRF</sequence>